<proteinExistence type="inferred from homology"/>
<feature type="domain" description="Ribosomal eL28/Mak16" evidence="6">
    <location>
        <begin position="39"/>
        <end position="147"/>
    </location>
</feature>
<reference evidence="7" key="1">
    <citation type="submission" date="2019-03" db="UniProtKB">
        <authorList>
            <consortium name="Ensembl"/>
        </authorList>
    </citation>
    <scope>IDENTIFICATION</scope>
</reference>
<sequence length="161" mass="18133">MNSIFLIVAEICGSLPLSGHSRERSCRQVRPPTMDGCANCSSFLIKRNKKSNSTEPSNLKARNSFRYNKLIHCKTVGVAPVAHGRAVVVVMKWRWGPRKPATSYIWTSSSKYAPATLSSIRRMIRKSKYCPDLWMAAIHIASAILHSQKPVMEKRKHSSIH</sequence>
<dbReference type="GeneTree" id="ENSGT00390000008732"/>
<evidence type="ECO:0000313" key="7">
    <source>
        <dbReference type="Ensembl" id="ENSUMAP00000008449"/>
    </source>
</evidence>
<protein>
    <recommendedName>
        <fullName evidence="4">Large ribosomal subunit protein eL28</fullName>
    </recommendedName>
    <alternativeName>
        <fullName evidence="5">60S ribosomal protein L28</fullName>
    </alternativeName>
</protein>
<dbReference type="Pfam" id="PF01778">
    <property type="entry name" value="Ribosomal_L28e"/>
    <property type="match status" value="1"/>
</dbReference>
<evidence type="ECO:0000256" key="2">
    <source>
        <dbReference type="ARBA" id="ARBA00022980"/>
    </source>
</evidence>
<dbReference type="Ensembl" id="ENSUMAT00000010091.1">
    <property type="protein sequence ID" value="ENSUMAP00000008449.1"/>
    <property type="gene ID" value="ENSUMAG00000006441.1"/>
</dbReference>
<dbReference type="InterPro" id="IPR002672">
    <property type="entry name" value="Ribosomal_eL28"/>
</dbReference>
<dbReference type="FunFam" id="3.30.390.110:FF:000002">
    <property type="entry name" value="60S ribosomal protein L28"/>
    <property type="match status" value="1"/>
</dbReference>
<dbReference type="GO" id="GO:0005840">
    <property type="term" value="C:ribosome"/>
    <property type="evidence" value="ECO:0007669"/>
    <property type="project" value="UniProtKB-KW"/>
</dbReference>
<keyword evidence="3" id="KW-0687">Ribonucleoprotein</keyword>
<accession>A0A452TKN5</accession>
<evidence type="ECO:0000256" key="4">
    <source>
        <dbReference type="ARBA" id="ARBA00035223"/>
    </source>
</evidence>
<dbReference type="OMA" id="MDGCANC"/>
<evidence type="ECO:0000256" key="1">
    <source>
        <dbReference type="ARBA" id="ARBA00007926"/>
    </source>
</evidence>
<evidence type="ECO:0000259" key="6">
    <source>
        <dbReference type="Pfam" id="PF01778"/>
    </source>
</evidence>
<name>A0A452TKN5_URSMA</name>
<dbReference type="PANTHER" id="PTHR10544">
    <property type="entry name" value="60S RIBOSOMAL PROTEIN L28"/>
    <property type="match status" value="1"/>
</dbReference>
<dbReference type="AlphaFoldDB" id="A0A452TKN5"/>
<dbReference type="Gene3D" id="3.30.390.110">
    <property type="match status" value="1"/>
</dbReference>
<organism evidence="7">
    <name type="scientific">Ursus maritimus</name>
    <name type="common">Polar bear</name>
    <name type="synonym">Thalarctos maritimus</name>
    <dbReference type="NCBI Taxonomy" id="29073"/>
    <lineage>
        <taxon>Eukaryota</taxon>
        <taxon>Metazoa</taxon>
        <taxon>Chordata</taxon>
        <taxon>Craniata</taxon>
        <taxon>Vertebrata</taxon>
        <taxon>Euteleostomi</taxon>
        <taxon>Mammalia</taxon>
        <taxon>Eutheria</taxon>
        <taxon>Laurasiatheria</taxon>
        <taxon>Carnivora</taxon>
        <taxon>Caniformia</taxon>
        <taxon>Ursidae</taxon>
        <taxon>Ursus</taxon>
    </lineage>
</organism>
<dbReference type="GO" id="GO:1990904">
    <property type="term" value="C:ribonucleoprotein complex"/>
    <property type="evidence" value="ECO:0007669"/>
    <property type="project" value="UniProtKB-KW"/>
</dbReference>
<dbReference type="GO" id="GO:0003735">
    <property type="term" value="F:structural constituent of ribosome"/>
    <property type="evidence" value="ECO:0007669"/>
    <property type="project" value="InterPro"/>
</dbReference>
<keyword evidence="2" id="KW-0689">Ribosomal protein</keyword>
<evidence type="ECO:0000256" key="3">
    <source>
        <dbReference type="ARBA" id="ARBA00023274"/>
    </source>
</evidence>
<evidence type="ECO:0000256" key="5">
    <source>
        <dbReference type="ARBA" id="ARBA00035330"/>
    </source>
</evidence>
<dbReference type="InterPro" id="IPR029004">
    <property type="entry name" value="Ribosomal_eL28/Mak16"/>
</dbReference>
<dbReference type="GO" id="GO:0006412">
    <property type="term" value="P:translation"/>
    <property type="evidence" value="ECO:0007669"/>
    <property type="project" value="InterPro"/>
</dbReference>
<comment type="similarity">
    <text evidence="1">Belongs to the eukaryotic ribosomal protein eL28 family.</text>
</comment>